<evidence type="ECO:0000259" key="3">
    <source>
        <dbReference type="Pfam" id="PF07727"/>
    </source>
</evidence>
<name>A0A8J6CXT0_9ROSI</name>
<dbReference type="PANTHER" id="PTHR11439">
    <property type="entry name" value="GAG-POL-RELATED RETROTRANSPOSON"/>
    <property type="match status" value="1"/>
</dbReference>
<feature type="domain" description="GAG-pre-integrase" evidence="4">
    <location>
        <begin position="136"/>
        <end position="187"/>
    </location>
</feature>
<comment type="caution">
    <text evidence="6">The sequence shown here is derived from an EMBL/GenBank/DDBJ whole genome shotgun (WGS) entry which is preliminary data.</text>
</comment>
<dbReference type="Proteomes" id="UP000701853">
    <property type="component" value="Chromosome 7"/>
</dbReference>
<evidence type="ECO:0000256" key="2">
    <source>
        <dbReference type="SAM" id="MobiDB-lite"/>
    </source>
</evidence>
<dbReference type="GO" id="GO:0004190">
    <property type="term" value="F:aspartic-type endopeptidase activity"/>
    <property type="evidence" value="ECO:0007669"/>
    <property type="project" value="UniProtKB-KW"/>
</dbReference>
<feature type="region of interest" description="Disordered" evidence="2">
    <location>
        <begin position="1"/>
        <end position="22"/>
    </location>
</feature>
<accession>A0A8J6CXT0</accession>
<dbReference type="Pfam" id="PF13976">
    <property type="entry name" value="gag_pre-integrs"/>
    <property type="match status" value="1"/>
</dbReference>
<feature type="domain" description="Reverse transcriptase Ty1/copia-type" evidence="3">
    <location>
        <begin position="331"/>
        <end position="573"/>
    </location>
</feature>
<evidence type="ECO:0000313" key="6">
    <source>
        <dbReference type="EMBL" id="KAG8488484.1"/>
    </source>
</evidence>
<dbReference type="CDD" id="cd09272">
    <property type="entry name" value="RNase_HI_RT_Ty1"/>
    <property type="match status" value="1"/>
</dbReference>
<sequence length="785" mass="90140">MAKDCWSKKKTIESNAATSKSEEEWDAEALVAIEEEEQINYKKDWIVDSGCSNHMTDDKEKLQNLSKYKGNRVAVTASDSKLPIAHTGDTIISLKHNDDDISLQNVYYVLESPIMEGQISESVYVMSAEDAYVDRTRKNETTNLWHMRLGHVSYSKLDVMMKKSILRSLPELEVRTDAICAGCQCGKAHQLPYNSRGQLKQRLRKEFVAYGRIMSMLHAKNVQGRFWAEVMRTVIFVINHLPQQSEGGIVQNPWQTGVYQQPHEVVKHSEARTPVQLRRSTRKKKANPRYANVAIVEETDLVEPETFEEASRNAKWKKAMEEEITALRHKQTWELVPKPKDVEPVSCKWIYKLKRHTDGSIERHKARSVARGFSQQYGLDYDEMFSPVAKITTVRVLIAIAASKNWCLWQIDVKNAFLHGELDLEIYMNQPIGFQSAAHPDYVCKLRKALYGLKQALRAWYGKISEFLTHDGFSVATADSSLFVKSKGGQIITVLVYVNDLIVTGDWEEEILQTKENFSIRFQMKEVRQLKHFLGLEIDHTSEGILLHQQKYSRDLLKRFGMSECKPITTPVELNANICSLDGKDLEDVTMYRQLIGSLIYLTLTRPDISYAVGVMSRYMQSLKKSHLERVRRILRYVKGDHDTRCSTTRYVFMLGAGPISCCSKRQQSVSLSTAKAEYRAAAMAAQESTWLIQLLKDLKCSVNYAVPLFCDNRSAICLAENPVLHARTKHVVIRYHFIREKVLLEEIELKKVKTEDQITDVFTKGLSAKKVENYRYMLSMMRRS</sequence>
<dbReference type="Pfam" id="PF07727">
    <property type="entry name" value="RVT_2"/>
    <property type="match status" value="1"/>
</dbReference>
<dbReference type="PANTHER" id="PTHR11439:SF475">
    <property type="entry name" value="CYSTEINE-RICH RLK (RECEPTOR-LIKE PROTEIN KINASE) 8"/>
    <property type="match status" value="1"/>
</dbReference>
<dbReference type="SUPFAM" id="SSF56672">
    <property type="entry name" value="DNA/RNA polymerases"/>
    <property type="match status" value="1"/>
</dbReference>
<keyword evidence="1" id="KW-0064">Aspartyl protease</keyword>
<keyword evidence="1" id="KW-0378">Hydrolase</keyword>
<evidence type="ECO:0000259" key="4">
    <source>
        <dbReference type="Pfam" id="PF13976"/>
    </source>
</evidence>
<evidence type="ECO:0008006" key="8">
    <source>
        <dbReference type="Google" id="ProtNLM"/>
    </source>
</evidence>
<keyword evidence="1" id="KW-0645">Protease</keyword>
<gene>
    <name evidence="6" type="ORF">CXB51_016201</name>
</gene>
<dbReference type="EMBL" id="JAHUZN010000007">
    <property type="protein sequence ID" value="KAG8488484.1"/>
    <property type="molecule type" value="Genomic_DNA"/>
</dbReference>
<organism evidence="6 7">
    <name type="scientific">Gossypium anomalum</name>
    <dbReference type="NCBI Taxonomy" id="47600"/>
    <lineage>
        <taxon>Eukaryota</taxon>
        <taxon>Viridiplantae</taxon>
        <taxon>Streptophyta</taxon>
        <taxon>Embryophyta</taxon>
        <taxon>Tracheophyta</taxon>
        <taxon>Spermatophyta</taxon>
        <taxon>Magnoliopsida</taxon>
        <taxon>eudicotyledons</taxon>
        <taxon>Gunneridae</taxon>
        <taxon>Pentapetalae</taxon>
        <taxon>rosids</taxon>
        <taxon>malvids</taxon>
        <taxon>Malvales</taxon>
        <taxon>Malvaceae</taxon>
        <taxon>Malvoideae</taxon>
        <taxon>Gossypium</taxon>
    </lineage>
</organism>
<dbReference type="InterPro" id="IPR025724">
    <property type="entry name" value="GAG-pre-integrase_dom"/>
</dbReference>
<dbReference type="InterPro" id="IPR054722">
    <property type="entry name" value="PolX-like_BBD"/>
</dbReference>
<dbReference type="AlphaFoldDB" id="A0A8J6CXT0"/>
<dbReference type="InterPro" id="IPR043502">
    <property type="entry name" value="DNA/RNA_pol_sf"/>
</dbReference>
<protein>
    <recommendedName>
        <fullName evidence="8">Reverse transcriptase Ty1/copia-type domain-containing protein</fullName>
    </recommendedName>
</protein>
<dbReference type="OrthoDB" id="997963at2759"/>
<feature type="domain" description="Retrovirus-related Pol polyprotein from transposon TNT 1-94-like beta-barrel" evidence="5">
    <location>
        <begin position="45"/>
        <end position="111"/>
    </location>
</feature>
<dbReference type="InterPro" id="IPR013103">
    <property type="entry name" value="RVT_2"/>
</dbReference>
<evidence type="ECO:0000259" key="5">
    <source>
        <dbReference type="Pfam" id="PF22936"/>
    </source>
</evidence>
<keyword evidence="7" id="KW-1185">Reference proteome</keyword>
<dbReference type="Pfam" id="PF22936">
    <property type="entry name" value="Pol_BBD"/>
    <property type="match status" value="1"/>
</dbReference>
<reference evidence="6 7" key="1">
    <citation type="journal article" date="2021" name="bioRxiv">
        <title>The Gossypium anomalum genome as a resource for cotton improvement and evolutionary analysis of hybrid incompatibility.</title>
        <authorList>
            <person name="Grover C.E."/>
            <person name="Yuan D."/>
            <person name="Arick M.A."/>
            <person name="Miller E.R."/>
            <person name="Hu G."/>
            <person name="Peterson D.G."/>
            <person name="Wendel J.F."/>
            <person name="Udall J.A."/>
        </authorList>
    </citation>
    <scope>NUCLEOTIDE SEQUENCE [LARGE SCALE GENOMIC DNA]</scope>
    <source>
        <strain evidence="6">JFW-Udall</strain>
        <tissue evidence="6">Leaf</tissue>
    </source>
</reference>
<proteinExistence type="predicted"/>
<feature type="compositionally biased region" description="Basic and acidic residues" evidence="2">
    <location>
        <begin position="1"/>
        <end position="12"/>
    </location>
</feature>
<evidence type="ECO:0000313" key="7">
    <source>
        <dbReference type="Proteomes" id="UP000701853"/>
    </source>
</evidence>
<evidence type="ECO:0000256" key="1">
    <source>
        <dbReference type="ARBA" id="ARBA00022750"/>
    </source>
</evidence>